<dbReference type="Proteomes" id="UP000593567">
    <property type="component" value="Unassembled WGS sequence"/>
</dbReference>
<evidence type="ECO:0000313" key="1">
    <source>
        <dbReference type="EMBL" id="KAF6036564.1"/>
    </source>
</evidence>
<organism evidence="1 2">
    <name type="scientific">Bugula neritina</name>
    <name type="common">Brown bryozoan</name>
    <name type="synonym">Sertularia neritina</name>
    <dbReference type="NCBI Taxonomy" id="10212"/>
    <lineage>
        <taxon>Eukaryota</taxon>
        <taxon>Metazoa</taxon>
        <taxon>Spiralia</taxon>
        <taxon>Lophotrochozoa</taxon>
        <taxon>Bryozoa</taxon>
        <taxon>Gymnolaemata</taxon>
        <taxon>Cheilostomatida</taxon>
        <taxon>Flustrina</taxon>
        <taxon>Buguloidea</taxon>
        <taxon>Bugulidae</taxon>
        <taxon>Bugula</taxon>
    </lineage>
</organism>
<dbReference type="EMBL" id="VXIV02000702">
    <property type="protein sequence ID" value="KAF6036564.1"/>
    <property type="molecule type" value="Genomic_DNA"/>
</dbReference>
<sequence>MSDLTVKRRRSGAISGAERITGVKNAQADMLLSRKKQHYDVLFKRKEQVKNANQLCYTDKSLENKIRINCSTDIIPPIVAEARTTIYKKELVKAVEKNRKHMYNFLDKPVSRQNKRAHFNETKDEISRFEEVVRENQVFGYSDHSVPNSIKIQEEVQRVPSNSPQPEPKNQQQYLTLPVVQERPTSIVKVKHKRETPASKIAIRVPVKELERQ</sequence>
<accession>A0A7J7KF60</accession>
<evidence type="ECO:0000313" key="2">
    <source>
        <dbReference type="Proteomes" id="UP000593567"/>
    </source>
</evidence>
<proteinExistence type="predicted"/>
<reference evidence="1" key="1">
    <citation type="submission" date="2020-06" db="EMBL/GenBank/DDBJ databases">
        <title>Draft genome of Bugula neritina, a colonial animal packing powerful symbionts and potential medicines.</title>
        <authorList>
            <person name="Rayko M."/>
        </authorList>
    </citation>
    <scope>NUCLEOTIDE SEQUENCE [LARGE SCALE GENOMIC DNA]</scope>
    <source>
        <strain evidence="1">Kwan_BN1</strain>
    </source>
</reference>
<keyword evidence="2" id="KW-1185">Reference proteome</keyword>
<gene>
    <name evidence="1" type="ORF">EB796_005131</name>
</gene>
<comment type="caution">
    <text evidence="1">The sequence shown here is derived from an EMBL/GenBank/DDBJ whole genome shotgun (WGS) entry which is preliminary data.</text>
</comment>
<protein>
    <submittedName>
        <fullName evidence="1">Uncharacterized protein</fullName>
    </submittedName>
</protein>
<name>A0A7J7KF60_BUGNE</name>
<dbReference type="AlphaFoldDB" id="A0A7J7KF60"/>